<accession>Z9JND6</accession>
<dbReference type="AlphaFoldDB" id="Z9JND6"/>
<sequence length="102" mass="11119">MAAHAITRAFTAKENNADDAVPYIGLDVHHRLTVVTDGECDPARAIRTTRIAAQNCADIEAPLIAAHVEYKTDNGYPQRDHNLNHRCHLPRSGGALSVNHVS</sequence>
<dbReference type="KEGG" id="xtw:AB672_04590"/>
<gene>
    <name evidence="1" type="ORF">AF72_01850</name>
</gene>
<proteinExistence type="predicted"/>
<name>Z9JND6_9GAMM</name>
<comment type="caution">
    <text evidence="1">The sequence shown here is derived from an EMBL/GenBank/DDBJ whole genome shotgun (WGS) entry which is preliminary data.</text>
</comment>
<evidence type="ECO:0000313" key="2">
    <source>
        <dbReference type="Proteomes" id="UP000020406"/>
    </source>
</evidence>
<protein>
    <submittedName>
        <fullName evidence="1">Uncharacterized protein</fullName>
    </submittedName>
</protein>
<dbReference type="Proteomes" id="UP000020406">
    <property type="component" value="Unassembled WGS sequence"/>
</dbReference>
<evidence type="ECO:0000313" key="1">
    <source>
        <dbReference type="EMBL" id="EWS79267.1"/>
    </source>
</evidence>
<reference evidence="1 2" key="1">
    <citation type="journal article" date="2014" name="Genome Announc.">
        <title>Draft Genome Sequence of Xylella fastidiosa Pear Leaf Scorch Strain in Taiwan.</title>
        <authorList>
            <person name="Su C.C."/>
            <person name="Deng W.L."/>
            <person name="Jan F.J."/>
            <person name="Chang C.J."/>
            <person name="Huang H."/>
            <person name="Chen J."/>
        </authorList>
    </citation>
    <scope>NUCLEOTIDE SEQUENCE [LARGE SCALE GENOMIC DNA]</scope>
    <source>
        <strain evidence="1 2">PLS229</strain>
    </source>
</reference>
<dbReference type="EMBL" id="JDSQ01000002">
    <property type="protein sequence ID" value="EWS79267.1"/>
    <property type="molecule type" value="Genomic_DNA"/>
</dbReference>
<organism evidence="1 2">
    <name type="scientific">Xylella taiwanensis</name>
    <dbReference type="NCBI Taxonomy" id="1444770"/>
    <lineage>
        <taxon>Bacteria</taxon>
        <taxon>Pseudomonadati</taxon>
        <taxon>Pseudomonadota</taxon>
        <taxon>Gammaproteobacteria</taxon>
        <taxon>Lysobacterales</taxon>
        <taxon>Lysobacteraceae</taxon>
        <taxon>Xylella</taxon>
    </lineage>
</organism>